<dbReference type="EMBL" id="JTDY01001227">
    <property type="protein sequence ID" value="KOB74478.1"/>
    <property type="molecule type" value="Genomic_DNA"/>
</dbReference>
<dbReference type="InterPro" id="IPR036236">
    <property type="entry name" value="Znf_C2H2_sf"/>
</dbReference>
<dbReference type="GO" id="GO:0005634">
    <property type="term" value="C:nucleus"/>
    <property type="evidence" value="ECO:0007669"/>
    <property type="project" value="UniProtKB-SubCell"/>
</dbReference>
<evidence type="ECO:0000256" key="2">
    <source>
        <dbReference type="ARBA" id="ARBA00022723"/>
    </source>
</evidence>
<dbReference type="GO" id="GO:0008270">
    <property type="term" value="F:zinc ion binding"/>
    <property type="evidence" value="ECO:0007669"/>
    <property type="project" value="UniProtKB-KW"/>
</dbReference>
<keyword evidence="5" id="KW-0862">Zinc</keyword>
<dbReference type="Pfam" id="PF13912">
    <property type="entry name" value="zf-C2H2_6"/>
    <property type="match status" value="1"/>
</dbReference>
<comment type="caution">
    <text evidence="10">The sequence shown here is derived from an EMBL/GenBank/DDBJ whole genome shotgun (WGS) entry which is preliminary data.</text>
</comment>
<dbReference type="PROSITE" id="PS50157">
    <property type="entry name" value="ZINC_FINGER_C2H2_2"/>
    <property type="match status" value="2"/>
</dbReference>
<evidence type="ECO:0000256" key="7">
    <source>
        <dbReference type="PROSITE-ProRule" id="PRU00042"/>
    </source>
</evidence>
<keyword evidence="6" id="KW-0539">Nucleus</keyword>
<protein>
    <submittedName>
        <fullName evidence="10">Zinc finger protein 2-like protein</fullName>
    </submittedName>
</protein>
<evidence type="ECO:0000256" key="3">
    <source>
        <dbReference type="ARBA" id="ARBA00022737"/>
    </source>
</evidence>
<evidence type="ECO:0000256" key="1">
    <source>
        <dbReference type="ARBA" id="ARBA00004123"/>
    </source>
</evidence>
<keyword evidence="3" id="KW-0677">Repeat</keyword>
<evidence type="ECO:0000256" key="5">
    <source>
        <dbReference type="ARBA" id="ARBA00022833"/>
    </source>
</evidence>
<evidence type="ECO:0000313" key="10">
    <source>
        <dbReference type="EMBL" id="KOB74478.1"/>
    </source>
</evidence>
<reference evidence="10 11" key="1">
    <citation type="journal article" date="2015" name="Genome Biol. Evol.">
        <title>The genome of winter moth (Operophtera brumata) provides a genomic perspective on sexual dimorphism and phenology.</title>
        <authorList>
            <person name="Derks M.F."/>
            <person name="Smit S."/>
            <person name="Salis L."/>
            <person name="Schijlen E."/>
            <person name="Bossers A."/>
            <person name="Mateman C."/>
            <person name="Pijl A.S."/>
            <person name="de Ridder D."/>
            <person name="Groenen M.A."/>
            <person name="Visser M.E."/>
            <person name="Megens H.J."/>
        </authorList>
    </citation>
    <scope>NUCLEOTIDE SEQUENCE [LARGE SCALE GENOMIC DNA]</scope>
    <source>
        <strain evidence="10">WM2013NL</strain>
        <tissue evidence="10">Head and thorax</tissue>
    </source>
</reference>
<gene>
    <name evidence="10" type="ORF">OBRU01_09633</name>
</gene>
<dbReference type="InterPro" id="IPR013087">
    <property type="entry name" value="Znf_C2H2_type"/>
</dbReference>
<dbReference type="SMART" id="SM00355">
    <property type="entry name" value="ZnF_C2H2"/>
    <property type="match status" value="6"/>
</dbReference>
<dbReference type="InterPro" id="IPR050888">
    <property type="entry name" value="ZnF_C2H2-type_TF"/>
</dbReference>
<dbReference type="Proteomes" id="UP000037510">
    <property type="component" value="Unassembled WGS sequence"/>
</dbReference>
<dbReference type="AlphaFoldDB" id="A0A0L7LG00"/>
<dbReference type="Gene3D" id="3.30.160.60">
    <property type="entry name" value="Classic Zinc Finger"/>
    <property type="match status" value="2"/>
</dbReference>
<dbReference type="PROSITE" id="PS00028">
    <property type="entry name" value="ZINC_FINGER_C2H2_1"/>
    <property type="match status" value="3"/>
</dbReference>
<keyword evidence="11" id="KW-1185">Reference proteome</keyword>
<evidence type="ECO:0000313" key="11">
    <source>
        <dbReference type="Proteomes" id="UP000037510"/>
    </source>
</evidence>
<comment type="subcellular location">
    <subcellularLocation>
        <location evidence="1">Nucleus</location>
    </subcellularLocation>
</comment>
<evidence type="ECO:0000256" key="6">
    <source>
        <dbReference type="ARBA" id="ARBA00023242"/>
    </source>
</evidence>
<feature type="domain" description="C2H2-type" evidence="9">
    <location>
        <begin position="381"/>
        <end position="408"/>
    </location>
</feature>
<dbReference type="PANTHER" id="PTHR24406">
    <property type="entry name" value="TRANSCRIPTIONAL REPRESSOR CTCFL-RELATED"/>
    <property type="match status" value="1"/>
</dbReference>
<accession>A0A0L7LG00</accession>
<keyword evidence="4 7" id="KW-0863">Zinc-finger</keyword>
<dbReference type="STRING" id="104452.A0A0L7LG00"/>
<organism evidence="10 11">
    <name type="scientific">Operophtera brumata</name>
    <name type="common">Winter moth</name>
    <name type="synonym">Phalaena brumata</name>
    <dbReference type="NCBI Taxonomy" id="104452"/>
    <lineage>
        <taxon>Eukaryota</taxon>
        <taxon>Metazoa</taxon>
        <taxon>Ecdysozoa</taxon>
        <taxon>Arthropoda</taxon>
        <taxon>Hexapoda</taxon>
        <taxon>Insecta</taxon>
        <taxon>Pterygota</taxon>
        <taxon>Neoptera</taxon>
        <taxon>Endopterygota</taxon>
        <taxon>Lepidoptera</taxon>
        <taxon>Glossata</taxon>
        <taxon>Ditrysia</taxon>
        <taxon>Geometroidea</taxon>
        <taxon>Geometridae</taxon>
        <taxon>Larentiinae</taxon>
        <taxon>Operophtera</taxon>
    </lineage>
</organism>
<feature type="domain" description="C2H2-type" evidence="9">
    <location>
        <begin position="284"/>
        <end position="311"/>
    </location>
</feature>
<evidence type="ECO:0000259" key="9">
    <source>
        <dbReference type="PROSITE" id="PS50157"/>
    </source>
</evidence>
<feature type="region of interest" description="Disordered" evidence="8">
    <location>
        <begin position="635"/>
        <end position="666"/>
    </location>
</feature>
<evidence type="ECO:0000256" key="8">
    <source>
        <dbReference type="SAM" id="MobiDB-lite"/>
    </source>
</evidence>
<name>A0A0L7LG00_OPEBR</name>
<proteinExistence type="predicted"/>
<feature type="non-terminal residue" evidence="10">
    <location>
        <position position="666"/>
    </location>
</feature>
<evidence type="ECO:0000256" key="4">
    <source>
        <dbReference type="ARBA" id="ARBA00022771"/>
    </source>
</evidence>
<dbReference type="Pfam" id="PF00096">
    <property type="entry name" value="zf-C2H2"/>
    <property type="match status" value="1"/>
</dbReference>
<keyword evidence="2" id="KW-0479">Metal-binding</keyword>
<dbReference type="SUPFAM" id="SSF57667">
    <property type="entry name" value="beta-beta-alpha zinc fingers"/>
    <property type="match status" value="2"/>
</dbReference>
<sequence>MDLDLVVFSRNPLKESFFHKIMAEGLDLKTVVKHLANGSLGDNLCGVCLLPLTGDDYENIFTSICKKDEEYCVADILREILDTEHCNICCTCFNLASAAYKFYLQAKRSYEILNFYTDQLASNIEDLDIAQEDGKRLLCIPLPVYTPETPAFDYGFEGIGFRTMGDNIETDEDGINIVSVNKVEDDEAIVIVRDGKSVSYRIQNGALQEIDDSSDESDDENVLMIVNEKKRKKREPMEDISCMHCPVKYRFLSKLKNHVKKICKLITDNINSYEEHLATHIGEYQCTQCHAVYRRQESLRAHMKSHEARDKCQQDNMANGKICEICGVVLAHETALAAHCAKRHAARHTCYYCGRTNKQLRNPDTKSEVEENEAGDSDTRSICGVCGKSFVDERSLLWHQRLHDNDRPFVCNHAVCAHTKPRRRCPLCPALFHLRSMVNTHLKKVYQPACTLCAHTPSRGAAVRCAPRCSTCAPWPTRISRRYINQHAMCAHTKPRRRCPLCPALFHLRSMVNTHLKKVYQPARGVRAHQAAAPLCPALFHLRSMVNTHLKKVYQPARGVRAHQAAAPLCPALFHLRSMKRRNRVAKHTNVFWRTETVPIQELSVAIQDKVLEIQSTQDKHWVRARELCRETHERVLEDGDGAHPGAERGHTGRGAGDADHAGQAL</sequence>